<dbReference type="Pfam" id="PF02606">
    <property type="entry name" value="LpxK"/>
    <property type="match status" value="1"/>
</dbReference>
<dbReference type="PANTHER" id="PTHR42724">
    <property type="entry name" value="TETRAACYLDISACCHARIDE 4'-KINASE"/>
    <property type="match status" value="1"/>
</dbReference>
<dbReference type="Proteomes" id="UP000248916">
    <property type="component" value="Unassembled WGS sequence"/>
</dbReference>
<evidence type="ECO:0000256" key="13">
    <source>
        <dbReference type="HAMAP-Rule" id="MF_00409"/>
    </source>
</evidence>
<evidence type="ECO:0000313" key="15">
    <source>
        <dbReference type="Proteomes" id="UP000248916"/>
    </source>
</evidence>
<name>A0A2W7NZA3_9RHOB</name>
<evidence type="ECO:0000256" key="11">
    <source>
        <dbReference type="ARBA" id="ARBA00023098"/>
    </source>
</evidence>
<evidence type="ECO:0000313" key="14">
    <source>
        <dbReference type="EMBL" id="PZX16532.1"/>
    </source>
</evidence>
<evidence type="ECO:0000256" key="12">
    <source>
        <dbReference type="ARBA" id="ARBA00029757"/>
    </source>
</evidence>
<feature type="binding site" evidence="13">
    <location>
        <begin position="54"/>
        <end position="61"/>
    </location>
    <ligand>
        <name>ATP</name>
        <dbReference type="ChEBI" id="CHEBI:30616"/>
    </ligand>
</feature>
<evidence type="ECO:0000256" key="2">
    <source>
        <dbReference type="ARBA" id="ARBA00004870"/>
    </source>
</evidence>
<dbReference type="UniPathway" id="UPA00359">
    <property type="reaction ID" value="UER00482"/>
</dbReference>
<accession>A0A2W7NZA3</accession>
<organism evidence="14 15">
    <name type="scientific">Palleronia aestuarii</name>
    <dbReference type="NCBI Taxonomy" id="568105"/>
    <lineage>
        <taxon>Bacteria</taxon>
        <taxon>Pseudomonadati</taxon>
        <taxon>Pseudomonadota</taxon>
        <taxon>Alphaproteobacteria</taxon>
        <taxon>Rhodobacterales</taxon>
        <taxon>Roseobacteraceae</taxon>
        <taxon>Palleronia</taxon>
    </lineage>
</organism>
<evidence type="ECO:0000256" key="6">
    <source>
        <dbReference type="ARBA" id="ARBA00022556"/>
    </source>
</evidence>
<dbReference type="EC" id="2.7.1.130" evidence="3 13"/>
<comment type="function">
    <text evidence="1 13">Transfers the gamma-phosphate of ATP to the 4'-position of a tetraacyldisaccharide 1-phosphate intermediate (termed DS-1-P) to form tetraacyldisaccharide 1,4'-bis-phosphate (lipid IVA).</text>
</comment>
<gene>
    <name evidence="13" type="primary">lpxK</name>
    <name evidence="14" type="ORF">LX81_01901</name>
</gene>
<dbReference type="EMBL" id="QKZL01000006">
    <property type="protein sequence ID" value="PZX16532.1"/>
    <property type="molecule type" value="Genomic_DNA"/>
</dbReference>
<dbReference type="GO" id="GO:0009245">
    <property type="term" value="P:lipid A biosynthetic process"/>
    <property type="evidence" value="ECO:0007669"/>
    <property type="project" value="UniProtKB-UniRule"/>
</dbReference>
<dbReference type="GO" id="GO:0009244">
    <property type="term" value="P:lipopolysaccharide core region biosynthetic process"/>
    <property type="evidence" value="ECO:0007669"/>
    <property type="project" value="TreeGrafter"/>
</dbReference>
<keyword evidence="6 13" id="KW-0441">Lipid A biosynthesis</keyword>
<keyword evidence="10 13" id="KW-0067">ATP-binding</keyword>
<keyword evidence="5 13" id="KW-0444">Lipid biosynthesis</keyword>
<evidence type="ECO:0000256" key="9">
    <source>
        <dbReference type="ARBA" id="ARBA00022777"/>
    </source>
</evidence>
<proteinExistence type="inferred from homology"/>
<dbReference type="GO" id="GO:0005886">
    <property type="term" value="C:plasma membrane"/>
    <property type="evidence" value="ECO:0007669"/>
    <property type="project" value="TreeGrafter"/>
</dbReference>
<dbReference type="SUPFAM" id="SSF52540">
    <property type="entry name" value="P-loop containing nucleoside triphosphate hydrolases"/>
    <property type="match status" value="1"/>
</dbReference>
<dbReference type="HAMAP" id="MF_00409">
    <property type="entry name" value="LpxK"/>
    <property type="match status" value="1"/>
</dbReference>
<comment type="similarity">
    <text evidence="13">Belongs to the LpxK family.</text>
</comment>
<keyword evidence="11 13" id="KW-0443">Lipid metabolism</keyword>
<dbReference type="InterPro" id="IPR003758">
    <property type="entry name" value="LpxK"/>
</dbReference>
<evidence type="ECO:0000256" key="5">
    <source>
        <dbReference type="ARBA" id="ARBA00022516"/>
    </source>
</evidence>
<evidence type="ECO:0000256" key="1">
    <source>
        <dbReference type="ARBA" id="ARBA00002274"/>
    </source>
</evidence>
<dbReference type="AlphaFoldDB" id="A0A2W7NZA3"/>
<dbReference type="InterPro" id="IPR027417">
    <property type="entry name" value="P-loop_NTPase"/>
</dbReference>
<keyword evidence="8 13" id="KW-0547">Nucleotide-binding</keyword>
<evidence type="ECO:0000256" key="4">
    <source>
        <dbReference type="ARBA" id="ARBA00016436"/>
    </source>
</evidence>
<evidence type="ECO:0000256" key="7">
    <source>
        <dbReference type="ARBA" id="ARBA00022679"/>
    </source>
</evidence>
<dbReference type="NCBIfam" id="TIGR00682">
    <property type="entry name" value="lpxK"/>
    <property type="match status" value="1"/>
</dbReference>
<keyword evidence="15" id="KW-1185">Reference proteome</keyword>
<dbReference type="PANTHER" id="PTHR42724:SF1">
    <property type="entry name" value="TETRAACYLDISACCHARIDE 4'-KINASE, MITOCHONDRIAL-RELATED"/>
    <property type="match status" value="1"/>
</dbReference>
<dbReference type="GO" id="GO:0009029">
    <property type="term" value="F:lipid-A 4'-kinase activity"/>
    <property type="evidence" value="ECO:0007669"/>
    <property type="project" value="UniProtKB-UniRule"/>
</dbReference>
<evidence type="ECO:0000256" key="10">
    <source>
        <dbReference type="ARBA" id="ARBA00022840"/>
    </source>
</evidence>
<sequence>MRPPGFWSLTPDTGDWRSTILTPLGSLYAAATARRLRRSGIALDCPVICVGNINAGGTGKTPTVMALVERLKARGRSPQIVTRGYGGTARGVMRVDPARHPASLVGDEPLLLSAFAPTWIARDRAAGGRAAVADAADAVVLDDGFQNPAIDKDLSIVVVDAWAGFGNGRVIPAGPLREKVETGLARADMVLSIGGPEDQRRFDRLWGERITCPHLRGALRPLLTGMPWAGLRALAFAGIGRPEKFFGTLEELGATLVRAEALDDHQPLSAALLSRLERDAASLNAQLVTTEKDAVRLPAAFRSRVLTLPVRLALDDPAPLDAALDRLGL</sequence>
<protein>
    <recommendedName>
        <fullName evidence="4 13">Tetraacyldisaccharide 4'-kinase</fullName>
        <ecNumber evidence="3 13">2.7.1.130</ecNumber>
    </recommendedName>
    <alternativeName>
        <fullName evidence="12 13">Lipid A 4'-kinase</fullName>
    </alternativeName>
</protein>
<dbReference type="RefSeq" id="WP_111537065.1">
    <property type="nucleotide sequence ID" value="NZ_QKZL01000006.1"/>
</dbReference>
<comment type="pathway">
    <text evidence="2 13">Glycolipid biosynthesis; lipid IV(A) biosynthesis; lipid IV(A) from (3R)-3-hydroxytetradecanoyl-[acyl-carrier-protein] and UDP-N-acetyl-alpha-D-glucosamine: step 6/6.</text>
</comment>
<reference evidence="14 15" key="1">
    <citation type="submission" date="2018-06" db="EMBL/GenBank/DDBJ databases">
        <title>Genomic Encyclopedia of Archaeal and Bacterial Type Strains, Phase II (KMG-II): from individual species to whole genera.</title>
        <authorList>
            <person name="Goeker M."/>
        </authorList>
    </citation>
    <scope>NUCLEOTIDE SEQUENCE [LARGE SCALE GENOMIC DNA]</scope>
    <source>
        <strain evidence="14 15">DSM 22009</strain>
    </source>
</reference>
<keyword evidence="7 13" id="KW-0808">Transferase</keyword>
<evidence type="ECO:0000256" key="3">
    <source>
        <dbReference type="ARBA" id="ARBA00012071"/>
    </source>
</evidence>
<dbReference type="GO" id="GO:0005524">
    <property type="term" value="F:ATP binding"/>
    <property type="evidence" value="ECO:0007669"/>
    <property type="project" value="UniProtKB-UniRule"/>
</dbReference>
<evidence type="ECO:0000256" key="8">
    <source>
        <dbReference type="ARBA" id="ARBA00022741"/>
    </source>
</evidence>
<dbReference type="OrthoDB" id="9766423at2"/>
<comment type="caution">
    <text evidence="14">The sequence shown here is derived from an EMBL/GenBank/DDBJ whole genome shotgun (WGS) entry which is preliminary data.</text>
</comment>
<comment type="catalytic activity">
    <reaction evidence="13">
        <text>a lipid A disaccharide + ATP = a lipid IVA + ADP + H(+)</text>
        <dbReference type="Rhea" id="RHEA:67840"/>
        <dbReference type="ChEBI" id="CHEBI:15378"/>
        <dbReference type="ChEBI" id="CHEBI:30616"/>
        <dbReference type="ChEBI" id="CHEBI:176343"/>
        <dbReference type="ChEBI" id="CHEBI:176425"/>
        <dbReference type="ChEBI" id="CHEBI:456216"/>
        <dbReference type="EC" id="2.7.1.130"/>
    </reaction>
</comment>
<keyword evidence="9 13" id="KW-0418">Kinase</keyword>